<proteinExistence type="predicted"/>
<gene>
    <name evidence="1" type="ORF">KSP39_PZI002273</name>
</gene>
<evidence type="ECO:0000313" key="1">
    <source>
        <dbReference type="EMBL" id="KAK8954748.1"/>
    </source>
</evidence>
<name>A0AAP0BZQ9_9ASPA</name>
<dbReference type="EMBL" id="JBBWWQ010000002">
    <property type="protein sequence ID" value="KAK8954748.1"/>
    <property type="molecule type" value="Genomic_DNA"/>
</dbReference>
<keyword evidence="2" id="KW-1185">Reference proteome</keyword>
<dbReference type="Proteomes" id="UP001418222">
    <property type="component" value="Unassembled WGS sequence"/>
</dbReference>
<reference evidence="1 2" key="1">
    <citation type="journal article" date="2022" name="Nat. Plants">
        <title>Genomes of leafy and leafless Platanthera orchids illuminate the evolution of mycoheterotrophy.</title>
        <authorList>
            <person name="Li M.H."/>
            <person name="Liu K.W."/>
            <person name="Li Z."/>
            <person name="Lu H.C."/>
            <person name="Ye Q.L."/>
            <person name="Zhang D."/>
            <person name="Wang J.Y."/>
            <person name="Li Y.F."/>
            <person name="Zhong Z.M."/>
            <person name="Liu X."/>
            <person name="Yu X."/>
            <person name="Liu D.K."/>
            <person name="Tu X.D."/>
            <person name="Liu B."/>
            <person name="Hao Y."/>
            <person name="Liao X.Y."/>
            <person name="Jiang Y.T."/>
            <person name="Sun W.H."/>
            <person name="Chen J."/>
            <person name="Chen Y.Q."/>
            <person name="Ai Y."/>
            <person name="Zhai J.W."/>
            <person name="Wu S.S."/>
            <person name="Zhou Z."/>
            <person name="Hsiao Y.Y."/>
            <person name="Wu W.L."/>
            <person name="Chen Y.Y."/>
            <person name="Lin Y.F."/>
            <person name="Hsu J.L."/>
            <person name="Li C.Y."/>
            <person name="Wang Z.W."/>
            <person name="Zhao X."/>
            <person name="Zhong W.Y."/>
            <person name="Ma X.K."/>
            <person name="Ma L."/>
            <person name="Huang J."/>
            <person name="Chen G.Z."/>
            <person name="Huang M.Z."/>
            <person name="Huang L."/>
            <person name="Peng D.H."/>
            <person name="Luo Y.B."/>
            <person name="Zou S.Q."/>
            <person name="Chen S.P."/>
            <person name="Lan S."/>
            <person name="Tsai W.C."/>
            <person name="Van de Peer Y."/>
            <person name="Liu Z.J."/>
        </authorList>
    </citation>
    <scope>NUCLEOTIDE SEQUENCE [LARGE SCALE GENOMIC DNA]</scope>
    <source>
        <strain evidence="1">Lor287</strain>
    </source>
</reference>
<sequence length="129" mass="14596">MAEKIWKRASSMGKQICKLPTSNSSQRAAFGQVSSKQLTLLIVFSITHEYVVLLSTLRPRIFTRGLPLIIPKLGEGFFMPKPLKSFLKEVKGHDMDATYPSRDGACFARVDNFSKFLKATKDHRGRKHL</sequence>
<accession>A0AAP0BZQ9</accession>
<comment type="caution">
    <text evidence="1">The sequence shown here is derived from an EMBL/GenBank/DDBJ whole genome shotgun (WGS) entry which is preliminary data.</text>
</comment>
<protein>
    <submittedName>
        <fullName evidence="1">Uncharacterized protein</fullName>
    </submittedName>
</protein>
<dbReference type="AlphaFoldDB" id="A0AAP0BZQ9"/>
<organism evidence="1 2">
    <name type="scientific">Platanthera zijinensis</name>
    <dbReference type="NCBI Taxonomy" id="2320716"/>
    <lineage>
        <taxon>Eukaryota</taxon>
        <taxon>Viridiplantae</taxon>
        <taxon>Streptophyta</taxon>
        <taxon>Embryophyta</taxon>
        <taxon>Tracheophyta</taxon>
        <taxon>Spermatophyta</taxon>
        <taxon>Magnoliopsida</taxon>
        <taxon>Liliopsida</taxon>
        <taxon>Asparagales</taxon>
        <taxon>Orchidaceae</taxon>
        <taxon>Orchidoideae</taxon>
        <taxon>Orchideae</taxon>
        <taxon>Orchidinae</taxon>
        <taxon>Platanthera</taxon>
    </lineage>
</organism>
<evidence type="ECO:0000313" key="2">
    <source>
        <dbReference type="Proteomes" id="UP001418222"/>
    </source>
</evidence>